<sequence length="116" mass="12758">MLESERESLIGGIVPGMHVGWSLTKQIDWNRMNGLESRPRIDQAKVQLAPHAEGTSTSTSAQTHRKESEGRVRVSQGSDLDHPHKGRNAEQETPAGGAKFSLVCCRTEWQQPIVTG</sequence>
<dbReference type="Proteomes" id="UP000248340">
    <property type="component" value="Unassembled WGS sequence"/>
</dbReference>
<accession>A0A319BYJ5</accession>
<evidence type="ECO:0000313" key="3">
    <source>
        <dbReference type="Proteomes" id="UP000248340"/>
    </source>
</evidence>
<gene>
    <name evidence="2" type="ORF">BO82DRAFT_185933</name>
</gene>
<feature type="region of interest" description="Disordered" evidence="1">
    <location>
        <begin position="46"/>
        <end position="97"/>
    </location>
</feature>
<dbReference type="GeneID" id="37133214"/>
<dbReference type="EMBL" id="KZ821743">
    <property type="protein sequence ID" value="PYH77271.1"/>
    <property type="molecule type" value="Genomic_DNA"/>
</dbReference>
<name>A0A319BYJ5_9EURO</name>
<proteinExistence type="predicted"/>
<dbReference type="VEuPathDB" id="FungiDB:BO82DRAFT_185933"/>
<feature type="compositionally biased region" description="Basic and acidic residues" evidence="1">
    <location>
        <begin position="79"/>
        <end position="90"/>
    </location>
</feature>
<protein>
    <submittedName>
        <fullName evidence="2">Uncharacterized protein</fullName>
    </submittedName>
</protein>
<dbReference type="AlphaFoldDB" id="A0A319BYJ5"/>
<reference evidence="2 3" key="1">
    <citation type="submission" date="2016-12" db="EMBL/GenBank/DDBJ databases">
        <title>The genomes of Aspergillus section Nigri reveals drivers in fungal speciation.</title>
        <authorList>
            <consortium name="DOE Joint Genome Institute"/>
            <person name="Vesth T.C."/>
            <person name="Nybo J."/>
            <person name="Theobald S."/>
            <person name="Brandl J."/>
            <person name="Frisvad J.C."/>
            <person name="Nielsen K.F."/>
            <person name="Lyhne E.K."/>
            <person name="Kogle M.E."/>
            <person name="Kuo A."/>
            <person name="Riley R."/>
            <person name="Clum A."/>
            <person name="Nolan M."/>
            <person name="Lipzen A."/>
            <person name="Salamov A."/>
            <person name="Henrissat B."/>
            <person name="Wiebenga A."/>
            <person name="De Vries R.P."/>
            <person name="Grigoriev I.V."/>
            <person name="Mortensen U.H."/>
            <person name="Andersen M.R."/>
            <person name="Baker S.E."/>
        </authorList>
    </citation>
    <scope>NUCLEOTIDE SEQUENCE [LARGE SCALE GENOMIC DNA]</scope>
    <source>
        <strain evidence="2 3">CBS 121591</strain>
    </source>
</reference>
<keyword evidence="3" id="KW-1185">Reference proteome</keyword>
<dbReference type="RefSeq" id="XP_025487471.1">
    <property type="nucleotide sequence ID" value="XM_025630473.1"/>
</dbReference>
<organism evidence="2 3">
    <name type="scientific">Aspergillus uvarum CBS 121591</name>
    <dbReference type="NCBI Taxonomy" id="1448315"/>
    <lineage>
        <taxon>Eukaryota</taxon>
        <taxon>Fungi</taxon>
        <taxon>Dikarya</taxon>
        <taxon>Ascomycota</taxon>
        <taxon>Pezizomycotina</taxon>
        <taxon>Eurotiomycetes</taxon>
        <taxon>Eurotiomycetidae</taxon>
        <taxon>Eurotiales</taxon>
        <taxon>Aspergillaceae</taxon>
        <taxon>Aspergillus</taxon>
        <taxon>Aspergillus subgen. Circumdati</taxon>
    </lineage>
</organism>
<evidence type="ECO:0000256" key="1">
    <source>
        <dbReference type="SAM" id="MobiDB-lite"/>
    </source>
</evidence>
<evidence type="ECO:0000313" key="2">
    <source>
        <dbReference type="EMBL" id="PYH77271.1"/>
    </source>
</evidence>